<dbReference type="InterPro" id="IPR005814">
    <property type="entry name" value="Aminotrans_3"/>
</dbReference>
<comment type="similarity">
    <text evidence="3">Belongs to the class-III pyridoxal-phosphate-dependent aminotransferase family.</text>
</comment>
<comment type="cofactor">
    <cofactor evidence="1">
        <name>pyridoxal 5'-phosphate</name>
        <dbReference type="ChEBI" id="CHEBI:597326"/>
    </cofactor>
</comment>
<sequence length="424" mass="44360">MTSGLTSHLSDVWFSVTDLEVVSGSGAVVTTRDGTQYLDFSSGIAVTSTGHCHPKVVAAIAEQAGRFLHAQANVYRHNLLNPLADRLAEITPDPIEVFFLANSGAEATEGGVKLARQATGRQNVIVFEGSFHGRSMLAMAMTTSKAGYRAGYQPLPAGIFVAPFPTALKFGGDIEAATDHCLAALRHLLVSQTAPAETAAIVIEPVLGEGGYYAAPPRFLRGIEEICREHGILFVADEIQTGFARTGRMFAVEHSGVRPDILLMAKGIASGFPISAIGASAEVMSRWPRGSHGGTYGGNPVGCAAALATIDVLTEPGFLGHVEARGQQLRAGLEKAAADDPGVAEVRGLGLMVAVEVVDPATGRPDATRVSAVLRSCLEEGGLILMGAGSYGNIVRFMPPLIVSEAEVDRAVDAFATALRKTRG</sequence>
<dbReference type="CDD" id="cd00610">
    <property type="entry name" value="OAT_like"/>
    <property type="match status" value="1"/>
</dbReference>
<dbReference type="EMBL" id="BAAAHE010000044">
    <property type="protein sequence ID" value="GAA0632120.1"/>
    <property type="molecule type" value="Genomic_DNA"/>
</dbReference>
<comment type="caution">
    <text evidence="4">The sequence shown here is derived from an EMBL/GenBank/DDBJ whole genome shotgun (WGS) entry which is preliminary data.</text>
</comment>
<dbReference type="InterPro" id="IPR015421">
    <property type="entry name" value="PyrdxlP-dep_Trfase_major"/>
</dbReference>
<dbReference type="InterPro" id="IPR015422">
    <property type="entry name" value="PyrdxlP-dep_Trfase_small"/>
</dbReference>
<evidence type="ECO:0000313" key="5">
    <source>
        <dbReference type="Proteomes" id="UP001500957"/>
    </source>
</evidence>
<accession>A0ABN1H7Z2</accession>
<proteinExistence type="inferred from homology"/>
<protein>
    <submittedName>
        <fullName evidence="4">Aminotransferase class III-fold pyridoxal phosphate-dependent enzyme</fullName>
    </submittedName>
</protein>
<dbReference type="Proteomes" id="UP001500957">
    <property type="component" value="Unassembled WGS sequence"/>
</dbReference>
<dbReference type="InterPro" id="IPR050103">
    <property type="entry name" value="Class-III_PLP-dep_AT"/>
</dbReference>
<organism evidence="4 5">
    <name type="scientific">Sporichthya brevicatena</name>
    <dbReference type="NCBI Taxonomy" id="171442"/>
    <lineage>
        <taxon>Bacteria</taxon>
        <taxon>Bacillati</taxon>
        <taxon>Actinomycetota</taxon>
        <taxon>Actinomycetes</taxon>
        <taxon>Sporichthyales</taxon>
        <taxon>Sporichthyaceae</taxon>
        <taxon>Sporichthya</taxon>
    </lineage>
</organism>
<dbReference type="SUPFAM" id="SSF53383">
    <property type="entry name" value="PLP-dependent transferases"/>
    <property type="match status" value="1"/>
</dbReference>
<dbReference type="Gene3D" id="3.90.1150.10">
    <property type="entry name" value="Aspartate Aminotransferase, domain 1"/>
    <property type="match status" value="1"/>
</dbReference>
<dbReference type="PROSITE" id="PS00600">
    <property type="entry name" value="AA_TRANSFER_CLASS_3"/>
    <property type="match status" value="1"/>
</dbReference>
<name>A0ABN1H7Z2_9ACTN</name>
<dbReference type="PANTHER" id="PTHR11986">
    <property type="entry name" value="AMINOTRANSFERASE CLASS III"/>
    <property type="match status" value="1"/>
</dbReference>
<keyword evidence="4" id="KW-0032">Aminotransferase</keyword>
<keyword evidence="4" id="KW-0808">Transferase</keyword>
<keyword evidence="5" id="KW-1185">Reference proteome</keyword>
<dbReference type="GO" id="GO:0008483">
    <property type="term" value="F:transaminase activity"/>
    <property type="evidence" value="ECO:0007669"/>
    <property type="project" value="UniProtKB-KW"/>
</dbReference>
<evidence type="ECO:0000256" key="3">
    <source>
        <dbReference type="RuleBase" id="RU003560"/>
    </source>
</evidence>
<evidence type="ECO:0000313" key="4">
    <source>
        <dbReference type="EMBL" id="GAA0632120.1"/>
    </source>
</evidence>
<evidence type="ECO:0000256" key="1">
    <source>
        <dbReference type="ARBA" id="ARBA00001933"/>
    </source>
</evidence>
<evidence type="ECO:0000256" key="2">
    <source>
        <dbReference type="ARBA" id="ARBA00022898"/>
    </source>
</evidence>
<dbReference type="RefSeq" id="WP_344608052.1">
    <property type="nucleotide sequence ID" value="NZ_BAAAHE010000044.1"/>
</dbReference>
<dbReference type="InterPro" id="IPR049704">
    <property type="entry name" value="Aminotrans_3_PPA_site"/>
</dbReference>
<reference evidence="4 5" key="1">
    <citation type="journal article" date="2019" name="Int. J. Syst. Evol. Microbiol.">
        <title>The Global Catalogue of Microorganisms (GCM) 10K type strain sequencing project: providing services to taxonomists for standard genome sequencing and annotation.</title>
        <authorList>
            <consortium name="The Broad Institute Genomics Platform"/>
            <consortium name="The Broad Institute Genome Sequencing Center for Infectious Disease"/>
            <person name="Wu L."/>
            <person name="Ma J."/>
        </authorList>
    </citation>
    <scope>NUCLEOTIDE SEQUENCE [LARGE SCALE GENOMIC DNA]</scope>
    <source>
        <strain evidence="4 5">JCM 10671</strain>
    </source>
</reference>
<gene>
    <name evidence="4" type="ORF">GCM10009547_39920</name>
</gene>
<dbReference type="Pfam" id="PF00202">
    <property type="entry name" value="Aminotran_3"/>
    <property type="match status" value="1"/>
</dbReference>
<dbReference type="Gene3D" id="3.40.640.10">
    <property type="entry name" value="Type I PLP-dependent aspartate aminotransferase-like (Major domain)"/>
    <property type="match status" value="1"/>
</dbReference>
<keyword evidence="2 3" id="KW-0663">Pyridoxal phosphate</keyword>
<dbReference type="InterPro" id="IPR015424">
    <property type="entry name" value="PyrdxlP-dep_Trfase"/>
</dbReference>
<dbReference type="PIRSF" id="PIRSF000521">
    <property type="entry name" value="Transaminase_4ab_Lys_Orn"/>
    <property type="match status" value="1"/>
</dbReference>